<accession>A0A8D8HJI8</accession>
<organism evidence="2">
    <name type="scientific">Culex pipiens</name>
    <name type="common">House mosquito</name>
    <dbReference type="NCBI Taxonomy" id="7175"/>
    <lineage>
        <taxon>Eukaryota</taxon>
        <taxon>Metazoa</taxon>
        <taxon>Ecdysozoa</taxon>
        <taxon>Arthropoda</taxon>
        <taxon>Hexapoda</taxon>
        <taxon>Insecta</taxon>
        <taxon>Pterygota</taxon>
        <taxon>Neoptera</taxon>
        <taxon>Endopterygota</taxon>
        <taxon>Diptera</taxon>
        <taxon>Nematocera</taxon>
        <taxon>Culicoidea</taxon>
        <taxon>Culicidae</taxon>
        <taxon>Culicinae</taxon>
        <taxon>Culicini</taxon>
        <taxon>Culex</taxon>
        <taxon>Culex</taxon>
    </lineage>
</organism>
<name>A0A8D8HJI8_CULPI</name>
<dbReference type="EMBL" id="HBUE01320085">
    <property type="protein sequence ID" value="CAG6587574.1"/>
    <property type="molecule type" value="Transcribed_RNA"/>
</dbReference>
<dbReference type="EMBL" id="HBUE01213576">
    <property type="protein sequence ID" value="CAG6535586.1"/>
    <property type="molecule type" value="Transcribed_RNA"/>
</dbReference>
<reference evidence="2" key="1">
    <citation type="submission" date="2021-05" db="EMBL/GenBank/DDBJ databases">
        <authorList>
            <person name="Alioto T."/>
            <person name="Alioto T."/>
            <person name="Gomez Garrido J."/>
        </authorList>
    </citation>
    <scope>NUCLEOTIDE SEQUENCE</scope>
</reference>
<sequence>MDCRRRRRRVPPPARTGSGGQRTICSSCWNVSSAPAWMISDVSCPRTSHRVRVKNESRTRTAAVTTAAAVITTMHPTISPYKSLSRRDRCCGTRTVCPRIRTPTRARRPPRRICCPTAPVATYITRYRTEDRCTITRRSTRASRP</sequence>
<dbReference type="AlphaFoldDB" id="A0A8D8HJI8"/>
<evidence type="ECO:0000256" key="1">
    <source>
        <dbReference type="SAM" id="MobiDB-lite"/>
    </source>
</evidence>
<protein>
    <submittedName>
        <fullName evidence="2">(northern house mosquito) hypothetical protein</fullName>
    </submittedName>
</protein>
<proteinExistence type="predicted"/>
<feature type="compositionally biased region" description="Basic residues" evidence="1">
    <location>
        <begin position="1"/>
        <end position="10"/>
    </location>
</feature>
<evidence type="ECO:0000313" key="2">
    <source>
        <dbReference type="EMBL" id="CAG6535586.1"/>
    </source>
</evidence>
<feature type="region of interest" description="Disordered" evidence="1">
    <location>
        <begin position="1"/>
        <end position="21"/>
    </location>
</feature>